<evidence type="ECO:0000313" key="5">
    <source>
        <dbReference type="Proteomes" id="UP000323000"/>
    </source>
</evidence>
<keyword evidence="5" id="KW-1185">Reference proteome</keyword>
<sequence length="606" mass="68630">MQLLFEYQELWTVVSEGIVGPADAATTRKDLKARFFINQSLDSVIFEKIAHTTSAKRAWDVLMNTYKGVEKVKKVRLQTMRRQLELLQMKKTEKVADYFSQTLALVNQMKSNGETISDVQIMEKILRTLTEKFEYKVTAIEESKDLEEMTLDELMGSLQAHEQRLDERSVTEVEEALQIQLSLKKDKDETQKNFEASQKGQNSQNWRGSASRSSQGKGGGGNNTNQKSKSQIQCFRCKRYGHYKNECKSNGRNFQANVAEDGDYSETLLLACNVAVDDAKYKWFLDTGCSNHMCGRKEMFSELDETFTSEVKFGNNSKVPVMGKGKISISLKDGSKNTISEVLFVPSLQQNLLSVGQLSEKGYDMRIYGGVCTINDEQKGLIAKVNMSSNRLFPLHINSDILPCFSSVIRDGSWLWHMRFGHVNFGSLKLLSSRKMVSGLPVIDPPDRGSSSNIDVDLDEIDGHPRDDPVPTLVAPPSPVNPHPAESSCRPQRERVLPARLQDCVLNSDDDPTDEELVNFALFADCDPITYEDAAHENNVYLLMRKEIMDAQILRYYVVKMFKKLRMEYASTGSYYYRIAQALESFYFKDDPIKHASTTSESCCLL</sequence>
<keyword evidence="1" id="KW-0863">Zinc-finger</keyword>
<dbReference type="Proteomes" id="UP000323000">
    <property type="component" value="Chromosome 10"/>
</dbReference>
<feature type="compositionally biased region" description="Polar residues" evidence="2">
    <location>
        <begin position="193"/>
        <end position="206"/>
    </location>
</feature>
<dbReference type="PANTHER" id="PTHR35317">
    <property type="entry name" value="OS04G0629600 PROTEIN"/>
    <property type="match status" value="1"/>
</dbReference>
<dbReference type="PROSITE" id="PS50158">
    <property type="entry name" value="ZF_CCHC"/>
    <property type="match status" value="1"/>
</dbReference>
<evidence type="ECO:0000259" key="3">
    <source>
        <dbReference type="PROSITE" id="PS50158"/>
    </source>
</evidence>
<dbReference type="AlphaFoldDB" id="A0A5C7H5N4"/>
<gene>
    <name evidence="4" type="ORF">EZV62_021527</name>
</gene>
<keyword evidence="1" id="KW-0862">Zinc</keyword>
<dbReference type="GO" id="GO:0008270">
    <property type="term" value="F:zinc ion binding"/>
    <property type="evidence" value="ECO:0007669"/>
    <property type="project" value="UniProtKB-KW"/>
</dbReference>
<feature type="region of interest" description="Disordered" evidence="2">
    <location>
        <begin position="188"/>
        <end position="227"/>
    </location>
</feature>
<dbReference type="Pfam" id="PF14223">
    <property type="entry name" value="Retrotran_gag_2"/>
    <property type="match status" value="1"/>
</dbReference>
<dbReference type="InterPro" id="IPR036875">
    <property type="entry name" value="Znf_CCHC_sf"/>
</dbReference>
<dbReference type="PANTHER" id="PTHR35317:SF28">
    <property type="entry name" value="ZINC FINGER, CCHC-TYPE, RIBONUCLEASE H-LIKE DOMAIN, GAG-PRE-INTEGRASE DOMAIN PROTEIN-RELATED"/>
    <property type="match status" value="1"/>
</dbReference>
<accession>A0A5C7H5N4</accession>
<evidence type="ECO:0000313" key="4">
    <source>
        <dbReference type="EMBL" id="TXG52358.1"/>
    </source>
</evidence>
<dbReference type="Pfam" id="PF13976">
    <property type="entry name" value="gag_pre-integrs"/>
    <property type="match status" value="1"/>
</dbReference>
<dbReference type="InterPro" id="IPR001878">
    <property type="entry name" value="Znf_CCHC"/>
</dbReference>
<keyword evidence="1" id="KW-0479">Metal-binding</keyword>
<dbReference type="SUPFAM" id="SSF57756">
    <property type="entry name" value="Retrovirus zinc finger-like domains"/>
    <property type="match status" value="1"/>
</dbReference>
<dbReference type="OrthoDB" id="8063676at2759"/>
<reference evidence="5" key="1">
    <citation type="journal article" date="2019" name="Gigascience">
        <title>De novo genome assembly of the endangered Acer yangbiense, a plant species with extremely small populations endemic to Yunnan Province, China.</title>
        <authorList>
            <person name="Yang J."/>
            <person name="Wariss H.M."/>
            <person name="Tao L."/>
            <person name="Zhang R."/>
            <person name="Yun Q."/>
            <person name="Hollingsworth P."/>
            <person name="Dao Z."/>
            <person name="Luo G."/>
            <person name="Guo H."/>
            <person name="Ma Y."/>
            <person name="Sun W."/>
        </authorList>
    </citation>
    <scope>NUCLEOTIDE SEQUENCE [LARGE SCALE GENOMIC DNA]</scope>
    <source>
        <strain evidence="5">cv. Malutang</strain>
    </source>
</reference>
<evidence type="ECO:0000256" key="2">
    <source>
        <dbReference type="SAM" id="MobiDB-lite"/>
    </source>
</evidence>
<feature type="region of interest" description="Disordered" evidence="2">
    <location>
        <begin position="442"/>
        <end position="492"/>
    </location>
</feature>
<organism evidence="4 5">
    <name type="scientific">Acer yangbiense</name>
    <dbReference type="NCBI Taxonomy" id="1000413"/>
    <lineage>
        <taxon>Eukaryota</taxon>
        <taxon>Viridiplantae</taxon>
        <taxon>Streptophyta</taxon>
        <taxon>Embryophyta</taxon>
        <taxon>Tracheophyta</taxon>
        <taxon>Spermatophyta</taxon>
        <taxon>Magnoliopsida</taxon>
        <taxon>eudicotyledons</taxon>
        <taxon>Gunneridae</taxon>
        <taxon>Pentapetalae</taxon>
        <taxon>rosids</taxon>
        <taxon>malvids</taxon>
        <taxon>Sapindales</taxon>
        <taxon>Sapindaceae</taxon>
        <taxon>Hippocastanoideae</taxon>
        <taxon>Acereae</taxon>
        <taxon>Acer</taxon>
    </lineage>
</organism>
<dbReference type="EMBL" id="VAHF01000010">
    <property type="protein sequence ID" value="TXG52358.1"/>
    <property type="molecule type" value="Genomic_DNA"/>
</dbReference>
<dbReference type="GO" id="GO:0003676">
    <property type="term" value="F:nucleic acid binding"/>
    <property type="evidence" value="ECO:0007669"/>
    <property type="project" value="InterPro"/>
</dbReference>
<dbReference type="Pfam" id="PF22936">
    <property type="entry name" value="Pol_BBD"/>
    <property type="match status" value="1"/>
</dbReference>
<name>A0A5C7H5N4_9ROSI</name>
<proteinExistence type="predicted"/>
<protein>
    <recommendedName>
        <fullName evidence="3">CCHC-type domain-containing protein</fullName>
    </recommendedName>
</protein>
<comment type="caution">
    <text evidence="4">The sequence shown here is derived from an EMBL/GenBank/DDBJ whole genome shotgun (WGS) entry which is preliminary data.</text>
</comment>
<feature type="domain" description="CCHC-type" evidence="3">
    <location>
        <begin position="234"/>
        <end position="249"/>
    </location>
</feature>
<dbReference type="InterPro" id="IPR025724">
    <property type="entry name" value="GAG-pre-integrase_dom"/>
</dbReference>
<dbReference type="InterPro" id="IPR054722">
    <property type="entry name" value="PolX-like_BBD"/>
</dbReference>
<evidence type="ECO:0000256" key="1">
    <source>
        <dbReference type="PROSITE-ProRule" id="PRU00047"/>
    </source>
</evidence>